<name>A0A1F4U385_UNCSA</name>
<sequence length="84" mass="8963">MGKIGEQEILAVIQDALKPKTGKITLDSAAGVIEEWDSIGHLGILVALDKFFNGKVASISEMANADSVKKILQILRDSSLIIEG</sequence>
<accession>A0A1F4U385</accession>
<reference evidence="1 2" key="1">
    <citation type="journal article" date="2016" name="Nat. Commun.">
        <title>Thousands of microbial genomes shed light on interconnected biogeochemical processes in an aquifer system.</title>
        <authorList>
            <person name="Anantharaman K."/>
            <person name="Brown C.T."/>
            <person name="Hug L.A."/>
            <person name="Sharon I."/>
            <person name="Castelle C.J."/>
            <person name="Probst A.J."/>
            <person name="Thomas B.C."/>
            <person name="Singh A."/>
            <person name="Wilkins M.J."/>
            <person name="Karaoz U."/>
            <person name="Brodie E.L."/>
            <person name="Williams K.H."/>
            <person name="Hubbard S.S."/>
            <person name="Banfield J.F."/>
        </authorList>
    </citation>
    <scope>NUCLEOTIDE SEQUENCE [LARGE SCALE GENOMIC DNA]</scope>
</reference>
<dbReference type="Gene3D" id="1.10.1200.10">
    <property type="entry name" value="ACP-like"/>
    <property type="match status" value="1"/>
</dbReference>
<dbReference type="EMBL" id="MEUJ01000008">
    <property type="protein sequence ID" value="OGC39438.1"/>
    <property type="molecule type" value="Genomic_DNA"/>
</dbReference>
<evidence type="ECO:0000313" key="2">
    <source>
        <dbReference type="Proteomes" id="UP000179242"/>
    </source>
</evidence>
<comment type="caution">
    <text evidence="1">The sequence shown here is derived from an EMBL/GenBank/DDBJ whole genome shotgun (WGS) entry which is preliminary data.</text>
</comment>
<protein>
    <recommendedName>
        <fullName evidence="3">Carrier domain-containing protein</fullName>
    </recommendedName>
</protein>
<organism evidence="1 2">
    <name type="scientific">candidate division WOR-1 bacterium RIFOXYC2_FULL_46_14</name>
    <dbReference type="NCBI Taxonomy" id="1802587"/>
    <lineage>
        <taxon>Bacteria</taxon>
        <taxon>Bacillati</taxon>
        <taxon>Saganbacteria</taxon>
    </lineage>
</organism>
<proteinExistence type="predicted"/>
<dbReference type="InterPro" id="IPR036736">
    <property type="entry name" value="ACP-like_sf"/>
</dbReference>
<dbReference type="Proteomes" id="UP000179242">
    <property type="component" value="Unassembled WGS sequence"/>
</dbReference>
<dbReference type="AlphaFoldDB" id="A0A1F4U385"/>
<evidence type="ECO:0008006" key="3">
    <source>
        <dbReference type="Google" id="ProtNLM"/>
    </source>
</evidence>
<gene>
    <name evidence="1" type="ORF">A2438_07735</name>
</gene>
<evidence type="ECO:0000313" key="1">
    <source>
        <dbReference type="EMBL" id="OGC39438.1"/>
    </source>
</evidence>